<dbReference type="EMBL" id="FPAS01000002">
    <property type="protein sequence ID" value="SFT65571.1"/>
    <property type="molecule type" value="Genomic_DNA"/>
</dbReference>
<accession>A0A1I6ZSI3</accession>
<sequence length="232" mass="26786">MSRQLKIAIIGDFNFTFNSHHATNMAIEHSERLLELEVSYYWIRIKEASEMKKNAFYDFDGIWFAPGDSESIFYVTNILHTVVQLEIPVLITGEAFKSFIDLLIASYNLNPNKEKLISENLVDGDKFEPIEVYPVSPQLQKLYAAHTRQELSSSRYSLYPSLINYLKDEVIDIEALNQFEEPEIISLKNHNFCVASMFCPQICSTREMPHPLITAFFNISHQLNEKVQPKIG</sequence>
<organism evidence="1 2">
    <name type="scientific">Lishizhenia tianjinensis</name>
    <dbReference type="NCBI Taxonomy" id="477690"/>
    <lineage>
        <taxon>Bacteria</taxon>
        <taxon>Pseudomonadati</taxon>
        <taxon>Bacteroidota</taxon>
        <taxon>Flavobacteriia</taxon>
        <taxon>Flavobacteriales</taxon>
        <taxon>Crocinitomicaceae</taxon>
        <taxon>Lishizhenia</taxon>
    </lineage>
</organism>
<dbReference type="InterPro" id="IPR029062">
    <property type="entry name" value="Class_I_gatase-like"/>
</dbReference>
<dbReference type="OrthoDB" id="3286005at2"/>
<keyword evidence="2" id="KW-1185">Reference proteome</keyword>
<name>A0A1I6ZSI3_9FLAO</name>
<dbReference type="AlphaFoldDB" id="A0A1I6ZSI3"/>
<proteinExistence type="predicted"/>
<gene>
    <name evidence="1" type="ORF">SAMN05216474_1584</name>
</gene>
<dbReference type="RefSeq" id="WP_139230301.1">
    <property type="nucleotide sequence ID" value="NZ_FPAS01000002.1"/>
</dbReference>
<protein>
    <submittedName>
        <fullName evidence="1">Uncharacterized protein</fullName>
    </submittedName>
</protein>
<evidence type="ECO:0000313" key="2">
    <source>
        <dbReference type="Proteomes" id="UP000236454"/>
    </source>
</evidence>
<dbReference type="Proteomes" id="UP000236454">
    <property type="component" value="Unassembled WGS sequence"/>
</dbReference>
<dbReference type="STRING" id="477690.SAMN05216474_1584"/>
<reference evidence="1 2" key="1">
    <citation type="submission" date="2016-10" db="EMBL/GenBank/DDBJ databases">
        <authorList>
            <person name="de Groot N.N."/>
        </authorList>
    </citation>
    <scope>NUCLEOTIDE SEQUENCE [LARGE SCALE GENOMIC DNA]</scope>
    <source>
        <strain evidence="1 2">CGMCC 1.7005</strain>
    </source>
</reference>
<dbReference type="Gene3D" id="3.40.50.880">
    <property type="match status" value="1"/>
</dbReference>
<evidence type="ECO:0000313" key="1">
    <source>
        <dbReference type="EMBL" id="SFT65571.1"/>
    </source>
</evidence>
<dbReference type="SUPFAM" id="SSF52317">
    <property type="entry name" value="Class I glutamine amidotransferase-like"/>
    <property type="match status" value="1"/>
</dbReference>